<keyword evidence="1" id="KW-0812">Transmembrane</keyword>
<evidence type="ECO:0000313" key="3">
    <source>
        <dbReference type="Proteomes" id="UP001595807"/>
    </source>
</evidence>
<proteinExistence type="predicted"/>
<gene>
    <name evidence="2" type="ORF">ACFORF_06145</name>
</gene>
<accession>A0ABV8CWV5</accession>
<reference evidence="3" key="1">
    <citation type="journal article" date="2019" name="Int. J. Syst. Evol. Microbiol.">
        <title>The Global Catalogue of Microorganisms (GCM) 10K type strain sequencing project: providing services to taxonomists for standard genome sequencing and annotation.</title>
        <authorList>
            <consortium name="The Broad Institute Genomics Platform"/>
            <consortium name="The Broad Institute Genome Sequencing Center for Infectious Disease"/>
            <person name="Wu L."/>
            <person name="Ma J."/>
        </authorList>
    </citation>
    <scope>NUCLEOTIDE SEQUENCE [LARGE SCALE GENOMIC DNA]</scope>
    <source>
        <strain evidence="3">CCUG 67170</strain>
    </source>
</reference>
<organism evidence="2 3">
    <name type="scientific">Streptococcus caprae</name>
    <dbReference type="NCBI Taxonomy" id="1640501"/>
    <lineage>
        <taxon>Bacteria</taxon>
        <taxon>Bacillati</taxon>
        <taxon>Bacillota</taxon>
        <taxon>Bacilli</taxon>
        <taxon>Lactobacillales</taxon>
        <taxon>Streptococcaceae</taxon>
        <taxon>Streptococcus</taxon>
    </lineage>
</organism>
<keyword evidence="3" id="KW-1185">Reference proteome</keyword>
<keyword evidence="1" id="KW-1133">Transmembrane helix</keyword>
<keyword evidence="1" id="KW-0472">Membrane</keyword>
<dbReference type="EMBL" id="JBHRZV010000046">
    <property type="protein sequence ID" value="MFC3928150.1"/>
    <property type="molecule type" value="Genomic_DNA"/>
</dbReference>
<evidence type="ECO:0000256" key="1">
    <source>
        <dbReference type="SAM" id="Phobius"/>
    </source>
</evidence>
<name>A0ABV8CWV5_9STRE</name>
<feature type="transmembrane region" description="Helical" evidence="1">
    <location>
        <begin position="12"/>
        <end position="31"/>
    </location>
</feature>
<evidence type="ECO:0000313" key="2">
    <source>
        <dbReference type="EMBL" id="MFC3928150.1"/>
    </source>
</evidence>
<sequence length="67" mass="7779">MQKIIRRFHLLMVVIGLVMLTCFGLAILKWLSGQVEFALIFLAAGFLFVYAEYQTVQMLKQIKKLSR</sequence>
<protein>
    <submittedName>
        <fullName evidence="2">Uncharacterized protein</fullName>
    </submittedName>
</protein>
<comment type="caution">
    <text evidence="2">The sequence shown here is derived from an EMBL/GenBank/DDBJ whole genome shotgun (WGS) entry which is preliminary data.</text>
</comment>
<dbReference type="RefSeq" id="WP_380426439.1">
    <property type="nucleotide sequence ID" value="NZ_JBHRZV010000046.1"/>
</dbReference>
<dbReference type="Proteomes" id="UP001595807">
    <property type="component" value="Unassembled WGS sequence"/>
</dbReference>
<feature type="transmembrane region" description="Helical" evidence="1">
    <location>
        <begin position="37"/>
        <end position="53"/>
    </location>
</feature>